<organism evidence="1 2">
    <name type="scientific">Nicotiana tabacum</name>
    <name type="common">Common tobacco</name>
    <dbReference type="NCBI Taxonomy" id="4097"/>
    <lineage>
        <taxon>Eukaryota</taxon>
        <taxon>Viridiplantae</taxon>
        <taxon>Streptophyta</taxon>
        <taxon>Embryophyta</taxon>
        <taxon>Tracheophyta</taxon>
        <taxon>Spermatophyta</taxon>
        <taxon>Magnoliopsida</taxon>
        <taxon>eudicotyledons</taxon>
        <taxon>Gunneridae</taxon>
        <taxon>Pentapetalae</taxon>
        <taxon>asterids</taxon>
        <taxon>lamiids</taxon>
        <taxon>Solanales</taxon>
        <taxon>Solanaceae</taxon>
        <taxon>Nicotianoideae</taxon>
        <taxon>Nicotianeae</taxon>
        <taxon>Nicotiana</taxon>
    </lineage>
</organism>
<accession>A0AC58TDN3</accession>
<keyword evidence="1" id="KW-1185">Reference proteome</keyword>
<evidence type="ECO:0000313" key="2">
    <source>
        <dbReference type="RefSeq" id="XP_075095344.1"/>
    </source>
</evidence>
<reference evidence="1" key="1">
    <citation type="journal article" date="2014" name="Nat. Commun.">
        <title>The tobacco genome sequence and its comparison with those of tomato and potato.</title>
        <authorList>
            <person name="Sierro N."/>
            <person name="Battey J.N."/>
            <person name="Ouadi S."/>
            <person name="Bakaher N."/>
            <person name="Bovet L."/>
            <person name="Willig A."/>
            <person name="Goepfert S."/>
            <person name="Peitsch M.C."/>
            <person name="Ivanov N.V."/>
        </authorList>
    </citation>
    <scope>NUCLEOTIDE SEQUENCE [LARGE SCALE GENOMIC DNA]</scope>
</reference>
<reference evidence="2" key="2">
    <citation type="submission" date="2025-08" db="UniProtKB">
        <authorList>
            <consortium name="RefSeq"/>
        </authorList>
    </citation>
    <scope>IDENTIFICATION</scope>
    <source>
        <tissue evidence="2">Leaf</tissue>
    </source>
</reference>
<dbReference type="RefSeq" id="XP_075095344.1">
    <property type="nucleotide sequence ID" value="XM_075239243.1"/>
</dbReference>
<evidence type="ECO:0000313" key="1">
    <source>
        <dbReference type="Proteomes" id="UP000790787"/>
    </source>
</evidence>
<name>A0AC58TDN3_TOBAC</name>
<sequence length="1360" mass="152927">MAPSDGSLQEHTTNQNDLPMSSHPSTEAISKNPTYANTIAAATQIQATNTHHPRETVIVIHTTHNDIPAAIFKAKDYYRIMADECRLTIVRRFLAIHKRQLTTQCKTLHYIKVYIELSKVNRETKTKATMKKKSISKHKEEEVEQETQARDNWTGKGPLAALLPDINNNPKTLVKDFIHYGRWNIQKLGDAFVEEIVQCIVNINIGNKDISYQAIWDLTKNGLGGTMRNDLDEFIMAFSISAKCNSNNDAEAQAALFGIKWCIQHGYFDFIIELDSILVANILKEGRTDNYKMKRIIDEVLGACMVPIDSDIKSTSTSREPTEFTPRPSSPLFLHSSDIPGLSLIPVPFPGSDFGDWRRSIIVSLSARNKIEFIDGTFPRPSHNSTECKQWDRCNNIVISWLTSSLSPNITESVQYSETAEDICIQLNKMYGTVNGFKVFKIKKELASTNQGALDIASYFNKLKKLWDELKEEEDRLHQFLIGLNETYVSVISNLLMMQPPPSLDIAYNILLQDERQRQYCKKSGHLIDKYYKLHGFPSGFRFTKGWKKAANAEVELVILMGHVTDPSSAQSSLMASANFAGNLPLTTCVEVQYRASLLSRVAEYSWILDSGATHHMTSHKNILSNIQSLVIPYLVTRSNGYKVKVTCTGSLKLFSFTLDHVLYVPTFHYNLISASQLVIQLHGMVQFDSLSCILQAPSLKRLLEVSKLEHGIYRLLMSPSESTTFTSTVSLPFVSNATLHSDHFTRATWTHLMGSKRNAFPLLQSSLAMVQTQFSTKVQSVRSDNALELGSNNHGYKLFNLSTKQVLVSRDVIFHEHVFSFDTSIFPSLSSSSSSFPVFVDPSNSPKDAFFVPLSLPPSPVTSSIPQNSSNTSYSPSPIPPTPSNQPTRNSSRPHHLPTHLDDFAASIPAWQEAMRKEFQALEAHHTWAIVELLTGKKPIGCKWVYKIKYRADSTVDRYKARLVIQGDTQLEGVDFTETFSPMIKFSIVKCLVVVAVKSSSVCKLQKSLHGLRQASRQWYAKLSLALYTMGYTHSLNDYSLFFKKSTSFIVLLVVYVDDIILTGDDEAGILALKAFLDDQFKIKDLGTLNYFLGIEVASFPSGLLLHQHKFIFDVLQEYNCSEVTPVVCPLDLNQKFKDDVGELLPKPEQFRSLIGKLNFLTHTRPDLCFAVQHLSQFIQSPRVPHMDVTLHILRYLKGTSDLGIFFEASSYMSLTAYCDSDWAACPDTRRSVTVFSTFLGGSLIEAEYRTVSKVVAKLAWLTLLLDDFNVLVSSHLNLNQTTIHIARNLVFHEHTKHIEVDCHFVRTKLTDGAIQLNHVPTTTQWADLFTKPLIGSVHHGLLSKLGVVSPSNLWGILE</sequence>
<protein>
    <submittedName>
        <fullName evidence="2">Uncharacterized protein LOC142173620</fullName>
    </submittedName>
</protein>
<dbReference type="Proteomes" id="UP000790787">
    <property type="component" value="Chromosome 19"/>
</dbReference>
<gene>
    <name evidence="2" type="primary">LOC142173620</name>
</gene>
<proteinExistence type="predicted"/>